<organism evidence="1">
    <name type="scientific">marine metagenome</name>
    <dbReference type="NCBI Taxonomy" id="408172"/>
    <lineage>
        <taxon>unclassified sequences</taxon>
        <taxon>metagenomes</taxon>
        <taxon>ecological metagenomes</taxon>
    </lineage>
</organism>
<evidence type="ECO:0000313" key="1">
    <source>
        <dbReference type="EMBL" id="SVE21584.1"/>
    </source>
</evidence>
<name>A0A383BNV2_9ZZZZ</name>
<reference evidence="1" key="1">
    <citation type="submission" date="2018-05" db="EMBL/GenBank/DDBJ databases">
        <authorList>
            <person name="Lanie J.A."/>
            <person name="Ng W.-L."/>
            <person name="Kazmierczak K.M."/>
            <person name="Andrzejewski T.M."/>
            <person name="Davidsen T.M."/>
            <person name="Wayne K.J."/>
            <person name="Tettelin H."/>
            <person name="Glass J.I."/>
            <person name="Rusch D."/>
            <person name="Podicherti R."/>
            <person name="Tsui H.-C.T."/>
            <person name="Winkler M.E."/>
        </authorList>
    </citation>
    <scope>NUCLEOTIDE SEQUENCE</scope>
</reference>
<proteinExistence type="predicted"/>
<feature type="non-terminal residue" evidence="1">
    <location>
        <position position="1"/>
    </location>
</feature>
<feature type="non-terminal residue" evidence="1">
    <location>
        <position position="245"/>
    </location>
</feature>
<protein>
    <submittedName>
        <fullName evidence="1">Uncharacterized protein</fullName>
    </submittedName>
</protein>
<gene>
    <name evidence="1" type="ORF">METZ01_LOCUS474438</name>
</gene>
<sequence length="245" mass="25207">AYVKFSPDQNYVLTDRKRVVAYSNGSFRVRAEMKSSNSHVSPVIDIDRLNLVSVENFVDNGGLSNSDMSITTKGSGYSNVMSSAYTATITSGGSSNAATANVHVEMTMNVNSNSTTLASGNGGYTVDASNPAAFIVGEAVMCNVASVDVNANNSGIYGIVSAVTHLDGDVSKNVSSVTIKTNANNKTIPTSGSGGFVNGCLIWANPNAQTNAVTGLAGSNTKMTVLIANGYVSNVVVVDTGSGYT</sequence>
<dbReference type="AlphaFoldDB" id="A0A383BNV2"/>
<accession>A0A383BNV2</accession>
<dbReference type="EMBL" id="UINC01201992">
    <property type="protein sequence ID" value="SVE21584.1"/>
    <property type="molecule type" value="Genomic_DNA"/>
</dbReference>